<evidence type="ECO:0000256" key="1">
    <source>
        <dbReference type="ARBA" id="ARBA00004651"/>
    </source>
</evidence>
<dbReference type="PANTHER" id="PTHR43470">
    <property type="entry name" value="PHOSPHATE TRANSPORT SYSTEM PERMEASE PROTEIN PSTA-RELATED"/>
    <property type="match status" value="1"/>
</dbReference>
<dbReference type="GO" id="GO:0035435">
    <property type="term" value="P:phosphate ion transmembrane transport"/>
    <property type="evidence" value="ECO:0007669"/>
    <property type="project" value="InterPro"/>
</dbReference>
<evidence type="ECO:0000256" key="8">
    <source>
        <dbReference type="ARBA" id="ARBA00023136"/>
    </source>
</evidence>
<dbReference type="AlphaFoldDB" id="A0A0P9CKD0"/>
<evidence type="ECO:0000256" key="5">
    <source>
        <dbReference type="ARBA" id="ARBA00022475"/>
    </source>
</evidence>
<dbReference type="Pfam" id="PF11812">
    <property type="entry name" value="DUF3333"/>
    <property type="match status" value="2"/>
</dbReference>
<proteinExistence type="inferred from homology"/>
<keyword evidence="5 9" id="KW-1003">Cell membrane</keyword>
<dbReference type="SUPFAM" id="SSF161098">
    <property type="entry name" value="MetI-like"/>
    <property type="match status" value="1"/>
</dbReference>
<dbReference type="PROSITE" id="PS50928">
    <property type="entry name" value="ABC_TM1"/>
    <property type="match status" value="1"/>
</dbReference>
<dbReference type="Gene3D" id="1.10.3720.10">
    <property type="entry name" value="MetI-like"/>
    <property type="match status" value="1"/>
</dbReference>
<dbReference type="STRING" id="381306.AN478_11775"/>
<dbReference type="OrthoDB" id="9807065at2"/>
<dbReference type="PATRIC" id="fig|381306.5.peg.613"/>
<name>A0A0P9CKD0_9GAMM</name>
<dbReference type="InterPro" id="IPR024573">
    <property type="entry name" value="DUF3333"/>
</dbReference>
<keyword evidence="6 9" id="KW-0812">Transmembrane</keyword>
<feature type="transmembrane region" description="Helical" evidence="9">
    <location>
        <begin position="169"/>
        <end position="195"/>
    </location>
</feature>
<evidence type="ECO:0000256" key="2">
    <source>
        <dbReference type="ARBA" id="ARBA00007069"/>
    </source>
</evidence>
<dbReference type="CDD" id="cd06261">
    <property type="entry name" value="TM_PBP2"/>
    <property type="match status" value="1"/>
</dbReference>
<dbReference type="RefSeq" id="WP_054966822.1">
    <property type="nucleotide sequence ID" value="NZ_FMUN01000012.1"/>
</dbReference>
<comment type="similarity">
    <text evidence="2 9">Belongs to the binding-protein-dependent transport system permease family. CysTW subfamily.</text>
</comment>
<evidence type="ECO:0000256" key="9">
    <source>
        <dbReference type="RuleBase" id="RU363043"/>
    </source>
</evidence>
<protein>
    <recommendedName>
        <fullName evidence="3 9">Phosphate transport system permease protein PstA</fullName>
    </recommendedName>
</protein>
<dbReference type="PANTHER" id="PTHR43470:SF5">
    <property type="entry name" value="PHOSPHATE TRANSPORT SYSTEM PERMEASE PROTEIN PSTA"/>
    <property type="match status" value="1"/>
</dbReference>
<evidence type="ECO:0000313" key="11">
    <source>
        <dbReference type="EMBL" id="SCY67363.1"/>
    </source>
</evidence>
<dbReference type="Pfam" id="PF00528">
    <property type="entry name" value="BPD_transp_1"/>
    <property type="match status" value="1"/>
</dbReference>
<feature type="transmembrane region" description="Helical" evidence="9">
    <location>
        <begin position="358"/>
        <end position="380"/>
    </location>
</feature>
<gene>
    <name evidence="11" type="ORF">SAMN05661077_0109</name>
</gene>
<feature type="transmembrane region" description="Helical" evidence="9">
    <location>
        <begin position="242"/>
        <end position="265"/>
    </location>
</feature>
<feature type="transmembrane region" description="Helical" evidence="9">
    <location>
        <begin position="215"/>
        <end position="236"/>
    </location>
</feature>
<reference evidence="12" key="1">
    <citation type="submission" date="2016-10" db="EMBL/GenBank/DDBJ databases">
        <authorList>
            <person name="Varghese N."/>
        </authorList>
    </citation>
    <scope>NUCLEOTIDE SEQUENCE [LARGE SCALE GENOMIC DNA]</scope>
    <source>
        <strain evidence="12">HL 19</strain>
    </source>
</reference>
<evidence type="ECO:0000313" key="12">
    <source>
        <dbReference type="Proteomes" id="UP000183104"/>
    </source>
</evidence>
<evidence type="ECO:0000256" key="7">
    <source>
        <dbReference type="ARBA" id="ARBA00022989"/>
    </source>
</evidence>
<sequence length="388" mass="42245">MATPDPHTAKLLKRRYRAERRFKALCIGALSFAVAFLVLFFADIISKGYPAFQQTKIQTEVTYSERSVELPLAAVGEDVRYLVSRGFLRQIPDQVERDPDLMGRTVTRWVTADTDVDQYLKGKHSKLSEEDEQIVDRLAEEGRAELAFNWSLFTAGDSTMPEMAGIRSAVVGTLFTLLVTMLVSFPVGVMTAVYLEEFAPDNRLTRAIEVNINNLAAVPSILYGLLGLAVFINFFGVPRSSALAGGLTLALMTLPIIIISTRAALRSVPDSIREGAFGVGASRLQMVAHHVLPLSLPGILTGSIIGLAQAMGETAPLLIVGMMAFIPASPDGVMDAATVLPAQIFSWASRPERAFAELTAAGIIVLLVVLLTLNAAAVLLRKRFERRW</sequence>
<accession>A0A0P9CKD0</accession>
<organism evidence="11 12">
    <name type="scientific">Thiohalorhabdus denitrificans</name>
    <dbReference type="NCBI Taxonomy" id="381306"/>
    <lineage>
        <taxon>Bacteria</taxon>
        <taxon>Pseudomonadati</taxon>
        <taxon>Pseudomonadota</taxon>
        <taxon>Gammaproteobacteria</taxon>
        <taxon>Thiohalorhabdales</taxon>
        <taxon>Thiohalorhabdaceae</taxon>
        <taxon>Thiohalorhabdus</taxon>
    </lineage>
</organism>
<keyword evidence="7 9" id="KW-1133">Transmembrane helix</keyword>
<evidence type="ECO:0000256" key="4">
    <source>
        <dbReference type="ARBA" id="ARBA00022448"/>
    </source>
</evidence>
<dbReference type="GO" id="GO:0005315">
    <property type="term" value="F:phosphate transmembrane transporter activity"/>
    <property type="evidence" value="ECO:0007669"/>
    <property type="project" value="InterPro"/>
</dbReference>
<keyword evidence="12" id="KW-1185">Reference proteome</keyword>
<dbReference type="GO" id="GO:0005886">
    <property type="term" value="C:plasma membrane"/>
    <property type="evidence" value="ECO:0007669"/>
    <property type="project" value="UniProtKB-SubCell"/>
</dbReference>
<keyword evidence="8 9" id="KW-0472">Membrane</keyword>
<evidence type="ECO:0000256" key="3">
    <source>
        <dbReference type="ARBA" id="ARBA00016864"/>
    </source>
</evidence>
<evidence type="ECO:0000256" key="6">
    <source>
        <dbReference type="ARBA" id="ARBA00022692"/>
    </source>
</evidence>
<dbReference type="InterPro" id="IPR035906">
    <property type="entry name" value="MetI-like_sf"/>
</dbReference>
<dbReference type="InterPro" id="IPR005672">
    <property type="entry name" value="Phosphate_PstA"/>
</dbReference>
<evidence type="ECO:0000259" key="10">
    <source>
        <dbReference type="PROSITE" id="PS50928"/>
    </source>
</evidence>
<dbReference type="Proteomes" id="UP000183104">
    <property type="component" value="Unassembled WGS sequence"/>
</dbReference>
<keyword evidence="4" id="KW-0813">Transport</keyword>
<feature type="transmembrane region" description="Helical" evidence="9">
    <location>
        <begin position="286"/>
        <end position="308"/>
    </location>
</feature>
<comment type="subcellular location">
    <subcellularLocation>
        <location evidence="9">Cell inner membrane</location>
        <topology evidence="9">Multi-pass membrane protein</topology>
    </subcellularLocation>
    <subcellularLocation>
        <location evidence="1">Cell membrane</location>
        <topology evidence="1">Multi-pass membrane protein</topology>
    </subcellularLocation>
</comment>
<dbReference type="InterPro" id="IPR000515">
    <property type="entry name" value="MetI-like"/>
</dbReference>
<dbReference type="NCBIfam" id="TIGR00974">
    <property type="entry name" value="3a0107s02c"/>
    <property type="match status" value="1"/>
</dbReference>
<feature type="transmembrane region" description="Helical" evidence="9">
    <location>
        <begin position="22"/>
        <end position="42"/>
    </location>
</feature>
<feature type="domain" description="ABC transmembrane type-1" evidence="10">
    <location>
        <begin position="170"/>
        <end position="376"/>
    </location>
</feature>
<dbReference type="EMBL" id="FMUN01000012">
    <property type="protein sequence ID" value="SCY67363.1"/>
    <property type="molecule type" value="Genomic_DNA"/>
</dbReference>